<evidence type="ECO:0000256" key="3">
    <source>
        <dbReference type="ARBA" id="ARBA00022679"/>
    </source>
</evidence>
<evidence type="ECO:0000259" key="9">
    <source>
        <dbReference type="PROSITE" id="PS50507"/>
    </source>
</evidence>
<dbReference type="GO" id="GO:0003723">
    <property type="term" value="F:RNA binding"/>
    <property type="evidence" value="ECO:0007669"/>
    <property type="project" value="InterPro"/>
</dbReference>
<dbReference type="GO" id="GO:0000166">
    <property type="term" value="F:nucleotide binding"/>
    <property type="evidence" value="ECO:0007669"/>
    <property type="project" value="UniProtKB-KW"/>
</dbReference>
<reference evidence="10" key="1">
    <citation type="journal article" date="2011" name="Virus Res.">
        <title>Mycoviruses infecting the endophytic and entomopathogenic fungus Tolypocladium cylindrosporum.</title>
        <authorList>
            <person name="Herrero N."/>
            <person name="Zabalgogeazcoa I."/>
        </authorList>
    </citation>
    <scope>NUCLEOTIDE SEQUENCE</scope>
</reference>
<dbReference type="InterPro" id="IPR007094">
    <property type="entry name" value="RNA-dir_pol_PSvirus"/>
</dbReference>
<organism evidence="10">
    <name type="scientific">Tolypocladium cylindrosporum virus 2</name>
    <dbReference type="NCBI Taxonomy" id="939924"/>
    <lineage>
        <taxon>Viruses</taxon>
        <taxon>Riboviria</taxon>
        <taxon>Orthornavirae</taxon>
        <taxon>Duplornaviricota</taxon>
        <taxon>Chrymotiviricetes</taxon>
        <taxon>Ghabrivirales</taxon>
        <taxon>Alphatotivirineae</taxon>
        <taxon>Pseudototiviridae</taxon>
        <taxon>Victorivirus</taxon>
    </lineage>
</organism>
<dbReference type="InterPro" id="IPR043502">
    <property type="entry name" value="DNA/RNA_pol_sf"/>
</dbReference>
<keyword evidence="2 8" id="KW-0696">RNA-directed RNA polymerase</keyword>
<evidence type="ECO:0000313" key="10">
    <source>
        <dbReference type="EMBL" id="CBY84993.1"/>
    </source>
</evidence>
<evidence type="ECO:0000256" key="4">
    <source>
        <dbReference type="ARBA" id="ARBA00022695"/>
    </source>
</evidence>
<evidence type="ECO:0000256" key="7">
    <source>
        <dbReference type="ARBA" id="ARBA00048744"/>
    </source>
</evidence>
<keyword evidence="4 8" id="KW-0548">Nucleotidyltransferase</keyword>
<dbReference type="SUPFAM" id="SSF56672">
    <property type="entry name" value="DNA/RNA polymerases"/>
    <property type="match status" value="1"/>
</dbReference>
<dbReference type="PROSITE" id="PS50507">
    <property type="entry name" value="RDRP_SSRNA_POS"/>
    <property type="match status" value="1"/>
</dbReference>
<evidence type="ECO:0000256" key="6">
    <source>
        <dbReference type="ARBA" id="ARBA00022953"/>
    </source>
</evidence>
<keyword evidence="5 8" id="KW-0547">Nucleotide-binding</keyword>
<evidence type="ECO:0000256" key="2">
    <source>
        <dbReference type="ARBA" id="ARBA00022484"/>
    </source>
</evidence>
<dbReference type="GO" id="GO:0003968">
    <property type="term" value="F:RNA-directed RNA polymerase activity"/>
    <property type="evidence" value="ECO:0007669"/>
    <property type="project" value="UniProtKB-KW"/>
</dbReference>
<comment type="similarity">
    <text evidence="1">Belongs to the totiviridae RNA-directed RNA polymerase family.</text>
</comment>
<sequence length="1132" mass="125986">MAIKFSTASAFSEQKATMGASYIGEPSGAGTLLMPNERERIGVGKLHMHAVVLPVLCGKSLMCHKFSGYDIDDIVVNEEAFKCDQEWEEMIDARERGYFGGDNSGYLTSNRIMLRRARRFFDLFVGDGNAPVLYVQTAEMAEALGAEIIYVGSVARGVAAATPRYQALSDEEQRLMLKLLIEQDNANEVYCARHGLQYDGISNGYEVQAQRVSERLRRCGLNALTSASQDALDRLYLETSFRGRLNQSCAIACNAELTGWVRAVAAREAQVLVGAALPQGAGQVHNHVRWARVIHALEQHALAVVPGPKPVRTRWSEKFPYGPGNAKFALAKIGDFLESVSERDYQNGYAWFRQLLNRDDCSYERALCHLIMGDVWCYVAPELKPLVESLRIGGLAPLVFAEVCKGIHTLVRDTKSMLGAALNTHGLALCTYFDCLAGRYFGEGDIEKEIHDRTVSLEPRHFIMPDGSKSEAEFDMRFKNAVADVLHSTLVDGGARILRASKITKSFDTFLEHRKAWVRPGSVTGSPKTDVYIKVVGDREMGIREVADDLHMMGTYVLSRVRLNKAATFEFEKFPELVRDCIGDYVPNSFTRHFIKNEIAKVKGRALFPSHVVHYIVGTYVLQLLMKAAPIEHARLIPDEATPRDEHWMWMEARDFTVGLMLDYDDFNESHEIRDMQMIINSLKGVYRRAGALSPDLSAMIDWVVEAYEKMVFEFDGKQYHFLHGMLSGQAPTSMINTVINTANKRVIREQIFALFGESVMTKRTSGGDDVAAETYDVFQAAMIVKVGEMMGFAFSTHKQLISTSDYEFFRLFVSAEGVYGSLPRVLGSLCSGQWSNSVKAKFIDPASKLNSVVEMARKAARRAKGNITFLEKLCNAAFRKWATFGEHELVDGYVHGPRNKGGLGVPMADGSIYDIEPIPVDDTPPVELLGLPDSASRVVAKEQISDAKGIVGESGVVAEDQLAQKMAGQVFRGNIAAMEGAMVGQILSDARVPPTVVNITGVKSIRREHYDRHGHDVHVFRRDYARLKHRTDALKNAGARYDALAAAVKPGYRRRLAHVVGLTYAVDGDLLYYWKENLTLFGCGTYLLTEDYYNAVQLMALVTAPGYSDNEISERLAYYATALANSNMMNY</sequence>
<name>E7BBP8_9VIRU</name>
<keyword evidence="6 8" id="KW-0693">Viral RNA replication</keyword>
<dbReference type="InterPro" id="IPR001795">
    <property type="entry name" value="RNA-dir_pol_luteovirus"/>
</dbReference>
<dbReference type="Pfam" id="PF02123">
    <property type="entry name" value="RdRP_4"/>
    <property type="match status" value="1"/>
</dbReference>
<evidence type="ECO:0000256" key="1">
    <source>
        <dbReference type="ARBA" id="ARBA00010455"/>
    </source>
</evidence>
<feature type="domain" description="RdRp catalytic" evidence="9">
    <location>
        <begin position="657"/>
        <end position="783"/>
    </location>
</feature>
<proteinExistence type="inferred from homology"/>
<dbReference type="EC" id="2.7.7.48" evidence="8"/>
<dbReference type="GO" id="GO:0039694">
    <property type="term" value="P:viral RNA genome replication"/>
    <property type="evidence" value="ECO:0007669"/>
    <property type="project" value="InterPro"/>
</dbReference>
<dbReference type="GO" id="GO:0006351">
    <property type="term" value="P:DNA-templated transcription"/>
    <property type="evidence" value="ECO:0007669"/>
    <property type="project" value="InterPro"/>
</dbReference>
<dbReference type="EMBL" id="FR750563">
    <property type="protein sequence ID" value="CBY84993.1"/>
    <property type="molecule type" value="Genomic_RNA"/>
</dbReference>
<evidence type="ECO:0000256" key="5">
    <source>
        <dbReference type="ARBA" id="ARBA00022741"/>
    </source>
</evidence>
<comment type="catalytic activity">
    <reaction evidence="7 8">
        <text>RNA(n) + a ribonucleoside 5'-triphosphate = RNA(n+1) + diphosphate</text>
        <dbReference type="Rhea" id="RHEA:21248"/>
        <dbReference type="Rhea" id="RHEA-COMP:14527"/>
        <dbReference type="Rhea" id="RHEA-COMP:17342"/>
        <dbReference type="ChEBI" id="CHEBI:33019"/>
        <dbReference type="ChEBI" id="CHEBI:61557"/>
        <dbReference type="ChEBI" id="CHEBI:140395"/>
        <dbReference type="EC" id="2.7.7.48"/>
    </reaction>
</comment>
<keyword evidence="3 8" id="KW-0808">Transferase</keyword>
<gene>
    <name evidence="10" type="primary">RdRp</name>
</gene>
<evidence type="ECO:0000256" key="8">
    <source>
        <dbReference type="RuleBase" id="RU364050"/>
    </source>
</evidence>
<protein>
    <recommendedName>
        <fullName evidence="8">RNA-directed RNA polymerase</fullName>
        <ecNumber evidence="8">2.7.7.48</ecNumber>
    </recommendedName>
</protein>
<accession>E7BBP8</accession>